<dbReference type="EMBL" id="ML119897">
    <property type="protein sequence ID" value="RPA71817.1"/>
    <property type="molecule type" value="Genomic_DNA"/>
</dbReference>
<protein>
    <submittedName>
        <fullName evidence="2">Uncharacterized protein</fullName>
    </submittedName>
</protein>
<evidence type="ECO:0000256" key="1">
    <source>
        <dbReference type="SAM" id="MobiDB-lite"/>
    </source>
</evidence>
<dbReference type="Proteomes" id="UP000275078">
    <property type="component" value="Unassembled WGS sequence"/>
</dbReference>
<evidence type="ECO:0000313" key="2">
    <source>
        <dbReference type="EMBL" id="RPA71817.1"/>
    </source>
</evidence>
<proteinExistence type="predicted"/>
<reference evidence="2 3" key="1">
    <citation type="journal article" date="2018" name="Nat. Ecol. Evol.">
        <title>Pezizomycetes genomes reveal the molecular basis of ectomycorrhizal truffle lifestyle.</title>
        <authorList>
            <person name="Murat C."/>
            <person name="Payen T."/>
            <person name="Noel B."/>
            <person name="Kuo A."/>
            <person name="Morin E."/>
            <person name="Chen J."/>
            <person name="Kohler A."/>
            <person name="Krizsan K."/>
            <person name="Balestrini R."/>
            <person name="Da Silva C."/>
            <person name="Montanini B."/>
            <person name="Hainaut M."/>
            <person name="Levati E."/>
            <person name="Barry K.W."/>
            <person name="Belfiori B."/>
            <person name="Cichocki N."/>
            <person name="Clum A."/>
            <person name="Dockter R.B."/>
            <person name="Fauchery L."/>
            <person name="Guy J."/>
            <person name="Iotti M."/>
            <person name="Le Tacon F."/>
            <person name="Lindquist E.A."/>
            <person name="Lipzen A."/>
            <person name="Malagnac F."/>
            <person name="Mello A."/>
            <person name="Molinier V."/>
            <person name="Miyauchi S."/>
            <person name="Poulain J."/>
            <person name="Riccioni C."/>
            <person name="Rubini A."/>
            <person name="Sitrit Y."/>
            <person name="Splivallo R."/>
            <person name="Traeger S."/>
            <person name="Wang M."/>
            <person name="Zifcakova L."/>
            <person name="Wipf D."/>
            <person name="Zambonelli A."/>
            <person name="Paolocci F."/>
            <person name="Nowrousian M."/>
            <person name="Ottonello S."/>
            <person name="Baldrian P."/>
            <person name="Spatafora J.W."/>
            <person name="Henrissat B."/>
            <person name="Nagy L.G."/>
            <person name="Aury J.M."/>
            <person name="Wincker P."/>
            <person name="Grigoriev I.V."/>
            <person name="Bonfante P."/>
            <person name="Martin F.M."/>
        </authorList>
    </citation>
    <scope>NUCLEOTIDE SEQUENCE [LARGE SCALE GENOMIC DNA]</scope>
    <source>
        <strain evidence="2 3">RN42</strain>
    </source>
</reference>
<feature type="region of interest" description="Disordered" evidence="1">
    <location>
        <begin position="32"/>
        <end position="63"/>
    </location>
</feature>
<dbReference type="AlphaFoldDB" id="A0A3N4HDW8"/>
<accession>A0A3N4HDW8</accession>
<feature type="compositionally biased region" description="Polar residues" evidence="1">
    <location>
        <begin position="43"/>
        <end position="52"/>
    </location>
</feature>
<gene>
    <name evidence="2" type="ORF">BJ508DRAFT_84975</name>
</gene>
<evidence type="ECO:0000313" key="3">
    <source>
        <dbReference type="Proteomes" id="UP000275078"/>
    </source>
</evidence>
<name>A0A3N4HDW8_ASCIM</name>
<keyword evidence="3" id="KW-1185">Reference proteome</keyword>
<organism evidence="2 3">
    <name type="scientific">Ascobolus immersus RN42</name>
    <dbReference type="NCBI Taxonomy" id="1160509"/>
    <lineage>
        <taxon>Eukaryota</taxon>
        <taxon>Fungi</taxon>
        <taxon>Dikarya</taxon>
        <taxon>Ascomycota</taxon>
        <taxon>Pezizomycotina</taxon>
        <taxon>Pezizomycetes</taxon>
        <taxon>Pezizales</taxon>
        <taxon>Ascobolaceae</taxon>
        <taxon>Ascobolus</taxon>
    </lineage>
</organism>
<feature type="region of interest" description="Disordered" evidence="1">
    <location>
        <begin position="167"/>
        <end position="186"/>
    </location>
</feature>
<sequence length="186" mass="20277">MPASKSCEMSSMPASRSCEICSMPLPNLLYLPSGENTKAPDLESSTTSTKYRPNQPGLQAKPNTSGFHALALARFRGPNELDSRCQMFCTPPSKASLGDEPSSCPWPKLDFLQLSSKHRKDLVVTMLQSRSNVAKFHADSPPVAFKDLKPLASGSQVSWILPSSMPSFKLTDTQPPESPIPLSIKR</sequence>